<proteinExistence type="predicted"/>
<evidence type="ECO:0000313" key="2">
    <source>
        <dbReference type="EMBL" id="ELP66090.1"/>
    </source>
</evidence>
<keyword evidence="3" id="KW-1185">Reference proteome</keyword>
<comment type="caution">
    <text evidence="2">The sequence shown here is derived from an EMBL/GenBank/DDBJ whole genome shotgun (WGS) entry which is preliminary data.</text>
</comment>
<gene>
    <name evidence="2" type="ORF">STRTUCAR8_01762</name>
</gene>
<dbReference type="AlphaFoldDB" id="L7F644"/>
<dbReference type="RefSeq" id="WP_006379026.1">
    <property type="nucleotide sequence ID" value="NZ_AEJB01000361.1"/>
</dbReference>
<accession>L7F644</accession>
<name>L7F644_STRT8</name>
<sequence length="89" mass="10058">MTSPPAEDSPHLTVAELAKRWKTTPNGIRIRRHRGRAPKGFKSGIQVLFPLSEVEAWEAKRMAEDKPSHRGTTVEHRPAEPLRARRAKA</sequence>
<feature type="region of interest" description="Disordered" evidence="1">
    <location>
        <begin position="62"/>
        <end position="89"/>
    </location>
</feature>
<dbReference type="Proteomes" id="UP000010931">
    <property type="component" value="Unassembled WGS sequence"/>
</dbReference>
<dbReference type="GeneID" id="97407494"/>
<feature type="compositionally biased region" description="Basic and acidic residues" evidence="1">
    <location>
        <begin position="62"/>
        <end position="83"/>
    </location>
</feature>
<protein>
    <recommendedName>
        <fullName evidence="4">Helix-turn-helix domain-containing protein</fullName>
    </recommendedName>
</protein>
<evidence type="ECO:0008006" key="4">
    <source>
        <dbReference type="Google" id="ProtNLM"/>
    </source>
</evidence>
<evidence type="ECO:0000313" key="3">
    <source>
        <dbReference type="Proteomes" id="UP000010931"/>
    </source>
</evidence>
<dbReference type="PATRIC" id="fig|698760.3.peg.5294"/>
<reference evidence="2 3" key="1">
    <citation type="journal article" date="2011" name="Plasmid">
        <title>Streptomyces turgidiscabies Car8 contains a modular pathogenicity island that shares virulence genes with other actinobacterial plant pathogens.</title>
        <authorList>
            <person name="Huguet-Tapia J.C."/>
            <person name="Badger J.H."/>
            <person name="Loria R."/>
            <person name="Pettis G.S."/>
        </authorList>
    </citation>
    <scope>NUCLEOTIDE SEQUENCE [LARGE SCALE GENOMIC DNA]</scope>
    <source>
        <strain evidence="2 3">Car8</strain>
    </source>
</reference>
<evidence type="ECO:0000256" key="1">
    <source>
        <dbReference type="SAM" id="MobiDB-lite"/>
    </source>
</evidence>
<organism evidence="2 3">
    <name type="scientific">Streptomyces turgidiscabies (strain Car8)</name>
    <dbReference type="NCBI Taxonomy" id="698760"/>
    <lineage>
        <taxon>Bacteria</taxon>
        <taxon>Bacillati</taxon>
        <taxon>Actinomycetota</taxon>
        <taxon>Actinomycetes</taxon>
        <taxon>Kitasatosporales</taxon>
        <taxon>Streptomycetaceae</taxon>
        <taxon>Streptomyces</taxon>
    </lineage>
</organism>
<dbReference type="EMBL" id="AEJB01000361">
    <property type="protein sequence ID" value="ELP66090.1"/>
    <property type="molecule type" value="Genomic_DNA"/>
</dbReference>